<reference evidence="1" key="1">
    <citation type="submission" date="2022-07" db="EMBL/GenBank/DDBJ databases">
        <title>Phylogenomic reconstructions and comparative analyses of Kickxellomycotina fungi.</title>
        <authorList>
            <person name="Reynolds N.K."/>
            <person name="Stajich J.E."/>
            <person name="Barry K."/>
            <person name="Grigoriev I.V."/>
            <person name="Crous P."/>
            <person name="Smith M.E."/>
        </authorList>
    </citation>
    <scope>NUCLEOTIDE SEQUENCE</scope>
    <source>
        <strain evidence="1">RSA 1196</strain>
    </source>
</reference>
<sequence length="65" mass="7369">MMLHLSRIHDYSTITSFHPSSSISESIEHFESNLESLRATVCSPKFSENLRVVWSTIGDTETTPK</sequence>
<accession>A0A9W8AKV0</accession>
<name>A0A9W8AKV0_9FUNG</name>
<proteinExistence type="predicted"/>
<organism evidence="1 2">
    <name type="scientific">Dispira parvispora</name>
    <dbReference type="NCBI Taxonomy" id="1520584"/>
    <lineage>
        <taxon>Eukaryota</taxon>
        <taxon>Fungi</taxon>
        <taxon>Fungi incertae sedis</taxon>
        <taxon>Zoopagomycota</taxon>
        <taxon>Kickxellomycotina</taxon>
        <taxon>Dimargaritomycetes</taxon>
        <taxon>Dimargaritales</taxon>
        <taxon>Dimargaritaceae</taxon>
        <taxon>Dispira</taxon>
    </lineage>
</organism>
<keyword evidence="2" id="KW-1185">Reference proteome</keyword>
<evidence type="ECO:0000313" key="1">
    <source>
        <dbReference type="EMBL" id="KAJ1957931.1"/>
    </source>
</evidence>
<dbReference type="Proteomes" id="UP001150925">
    <property type="component" value="Unassembled WGS sequence"/>
</dbReference>
<protein>
    <submittedName>
        <fullName evidence="1">Uncharacterized protein</fullName>
    </submittedName>
</protein>
<comment type="caution">
    <text evidence="1">The sequence shown here is derived from an EMBL/GenBank/DDBJ whole genome shotgun (WGS) entry which is preliminary data.</text>
</comment>
<evidence type="ECO:0000313" key="2">
    <source>
        <dbReference type="Proteomes" id="UP001150925"/>
    </source>
</evidence>
<dbReference type="AlphaFoldDB" id="A0A9W8AKV0"/>
<gene>
    <name evidence="1" type="ORF">IWQ62_004986</name>
</gene>
<dbReference type="EMBL" id="JANBPY010001864">
    <property type="protein sequence ID" value="KAJ1957931.1"/>
    <property type="molecule type" value="Genomic_DNA"/>
</dbReference>